<name>A0A7C0U5G4_9BACT</name>
<sequence>MENKGALESTSQLVAHLLREIESALRDVLLPVATDASDQDVNRQGKSWKDVAKEILQNLKDKVQGCLQEVEKINSAISVIDPYSQITEERDTLRNVREEITQILRKIEDELDYIESSSHKKQIKKILQALDIDENAPEAKAWFELAERLHSVAHRRRLERPRPAEEVRDLWKNSQILLEVVISGIRERLFLKWFPILDDLLTRPQPTKKDIKRLANEIPNNAVMRGYFFERLDNPKWLKPLWKRGFFRHPPEPVRSDEEGTIRFPPWPEARYLARMAEYKPELVAQIIQEMLDTDNVAVHSDLLDAVLRMPPDVSVQLADKVKRWAESPHSPLAEKCGQLIAHWAKGGKTDEALEIASVLLDVLPDRQRAEEDGEGPYQLPTKPRARFDDWHYRQILKQHYSELVQVAGLPALELLCDLLEKAVRLSLNRKEGEGPEDYSYIWRPAIEDHAQNLGHTVKDALVAAVRDTAVILVQSGKASVEQVIETLENRRWKVLQRIALHVLRIFADQAISLVAARLTDWRFFDDPHVWHEYVLLLRECFGKLTEEDRQTILGWISAGPNIEEFKKQREKRTGSPPTEEEITRYCELWQRNRLAWIGLDGLPEEWQERYQVLVKKHGEPEHPEFISYSRSWIGPVSPKTAEELKAMSVEEIVEFLKTWMPPRDIFGEPSPEGLGRELSSVVMEDPARFATAAQSFQGLDPTYVRALIFGLHESLKQQKTFDWASVLQLCQWVVEQPREIPGRQVKHMDADPDWGWTRKAIADLLSTGFEDRPGTIPIDLREKVWRVLQPLTDDPEPTPEYEKKYGGTNMDPATLSINTTRGAAIHAVVRYALWVRRYFEKQSSQGQPERGLAEMPEVREVLNAHLDVSQEPSLAIRAVYGQWFPWLVLLDTQWAREKAGQIFPLDEQEQAYFDAAWNTYVAFCRPYNDVFEILRDQYYHAVHRVGSHENDSGLLADPDIRLAEHLMEFYWRGKLGLDDPLLSAFWKKASDDLRAHALGFVGRALMNTTDPTEILERLKMLWEARLEVAKQAPANHMKEMSAFGWWFVSGKFKVSWAITQLVEALHIARKAELDHMVVEKLSEVAVEYPLKAMQCLKLMVEGDYEGWNIYTWREHLRKILGVALQNPSVREEAESVINYLGSRGYLEFRDLLP</sequence>
<organism evidence="2">
    <name type="scientific">Thermosulfidibacter takaii</name>
    <dbReference type="NCBI Taxonomy" id="412593"/>
    <lineage>
        <taxon>Bacteria</taxon>
        <taxon>Pseudomonadati</taxon>
        <taxon>Thermosulfidibacterota</taxon>
        <taxon>Thermosulfidibacteria</taxon>
        <taxon>Thermosulfidibacterales</taxon>
        <taxon>Thermosulfidibacteraceae</taxon>
    </lineage>
</organism>
<dbReference type="SUPFAM" id="SSF48371">
    <property type="entry name" value="ARM repeat"/>
    <property type="match status" value="1"/>
</dbReference>
<protein>
    <submittedName>
        <fullName evidence="2">Uncharacterized protein</fullName>
    </submittedName>
</protein>
<keyword evidence="1" id="KW-0175">Coiled coil</keyword>
<evidence type="ECO:0000313" key="2">
    <source>
        <dbReference type="EMBL" id="HDD52504.1"/>
    </source>
</evidence>
<feature type="coiled-coil region" evidence="1">
    <location>
        <begin position="49"/>
        <end position="110"/>
    </location>
</feature>
<gene>
    <name evidence="2" type="ORF">ENF32_00330</name>
</gene>
<dbReference type="Proteomes" id="UP000885690">
    <property type="component" value="Unassembled WGS sequence"/>
</dbReference>
<proteinExistence type="predicted"/>
<dbReference type="EMBL" id="DQWS01000015">
    <property type="protein sequence ID" value="HDD52504.1"/>
    <property type="molecule type" value="Genomic_DNA"/>
</dbReference>
<dbReference type="InterPro" id="IPR016024">
    <property type="entry name" value="ARM-type_fold"/>
</dbReference>
<reference evidence="2" key="1">
    <citation type="journal article" date="2020" name="mSystems">
        <title>Genome- and Community-Level Interaction Insights into Carbon Utilization and Element Cycling Functions of Hydrothermarchaeota in Hydrothermal Sediment.</title>
        <authorList>
            <person name="Zhou Z."/>
            <person name="Liu Y."/>
            <person name="Xu W."/>
            <person name="Pan J."/>
            <person name="Luo Z.H."/>
            <person name="Li M."/>
        </authorList>
    </citation>
    <scope>NUCLEOTIDE SEQUENCE [LARGE SCALE GENOMIC DNA]</scope>
    <source>
        <strain evidence="2">HyVt-115</strain>
    </source>
</reference>
<accession>A0A7C0U5G4</accession>
<evidence type="ECO:0000256" key="1">
    <source>
        <dbReference type="SAM" id="Coils"/>
    </source>
</evidence>
<dbReference type="AlphaFoldDB" id="A0A7C0U5G4"/>
<comment type="caution">
    <text evidence="2">The sequence shown here is derived from an EMBL/GenBank/DDBJ whole genome shotgun (WGS) entry which is preliminary data.</text>
</comment>